<dbReference type="KEGG" id="cben:EG339_01665"/>
<accession>A0A3G6TBJ7</accession>
<dbReference type="EMBL" id="CP033932">
    <property type="protein sequence ID" value="AZB23420.1"/>
    <property type="molecule type" value="Genomic_DNA"/>
</dbReference>
<sequence length="118" mass="13303">MKISIRPFFTKVIVILMTFMVGLPCAVKKDLKEVLNIPVSDLGQAEKPNKSVVCSSFSKTESNNNSVSCKKKEVQKFSYKSGSIQYSSEVSYFIFSPFADVEFTASIPIYILHEQYLI</sequence>
<name>A0A3G6TBJ7_9FLAO</name>
<organism evidence="1 2">
    <name type="scientific">Chryseobacterium bernardetii</name>
    <dbReference type="NCBI Taxonomy" id="1241978"/>
    <lineage>
        <taxon>Bacteria</taxon>
        <taxon>Pseudomonadati</taxon>
        <taxon>Bacteroidota</taxon>
        <taxon>Flavobacteriia</taxon>
        <taxon>Flavobacteriales</taxon>
        <taxon>Weeksellaceae</taxon>
        <taxon>Chryseobacterium group</taxon>
        <taxon>Chryseobacterium</taxon>
    </lineage>
</organism>
<reference evidence="2" key="1">
    <citation type="submission" date="2018-11" db="EMBL/GenBank/DDBJ databases">
        <title>Proposal to divide the Flavobacteriaceae and reorganize its genera based on Amino Acid Identity values calculated from whole genome sequences.</title>
        <authorList>
            <person name="Nicholson A.C."/>
            <person name="Gulvik C.A."/>
            <person name="Whitney A.M."/>
            <person name="Humrighouse B.W."/>
            <person name="Bell M."/>
            <person name="Holmes B."/>
            <person name="Steigerwalt A.G."/>
            <person name="Villarma A."/>
            <person name="Sheth M."/>
            <person name="Batra D."/>
            <person name="Pryor J."/>
            <person name="Bernardet J.-F."/>
            <person name="Hugo C."/>
            <person name="Kampfer P."/>
            <person name="Newman J."/>
            <person name="McQuiston J.R."/>
        </authorList>
    </citation>
    <scope>NUCLEOTIDE SEQUENCE [LARGE SCALE GENOMIC DNA]</scope>
    <source>
        <strain evidence="2">G0229</strain>
    </source>
</reference>
<dbReference type="AlphaFoldDB" id="A0A3G6TBJ7"/>
<proteinExistence type="predicted"/>
<dbReference type="RefSeq" id="WP_123868572.1">
    <property type="nucleotide sequence ID" value="NZ_CP033932.1"/>
</dbReference>
<keyword evidence="2" id="KW-1185">Reference proteome</keyword>
<protein>
    <submittedName>
        <fullName evidence="1">Uncharacterized protein</fullName>
    </submittedName>
</protein>
<dbReference type="Proteomes" id="UP000271193">
    <property type="component" value="Chromosome"/>
</dbReference>
<gene>
    <name evidence="1" type="ORF">EG339_01665</name>
</gene>
<evidence type="ECO:0000313" key="2">
    <source>
        <dbReference type="Proteomes" id="UP000271193"/>
    </source>
</evidence>
<dbReference type="GeneID" id="99063509"/>
<evidence type="ECO:0000313" key="1">
    <source>
        <dbReference type="EMBL" id="AZB23420.1"/>
    </source>
</evidence>